<dbReference type="Proteomes" id="UP000001307">
    <property type="component" value="Unassembled WGS sequence"/>
</dbReference>
<protein>
    <submittedName>
        <fullName evidence="1">Uncharacterized protein</fullName>
    </submittedName>
</protein>
<organism evidence="1">
    <name type="scientific">Oikopleura dioica</name>
    <name type="common">Tunicate</name>
    <dbReference type="NCBI Taxonomy" id="34765"/>
    <lineage>
        <taxon>Eukaryota</taxon>
        <taxon>Metazoa</taxon>
        <taxon>Chordata</taxon>
        <taxon>Tunicata</taxon>
        <taxon>Appendicularia</taxon>
        <taxon>Copelata</taxon>
        <taxon>Oikopleuridae</taxon>
        <taxon>Oikopleura</taxon>
    </lineage>
</organism>
<sequence>MRQPPTKYEEAVVDCNCIIRAAIAKIAIFLFTNAREINTFCL</sequence>
<gene>
    <name evidence="1" type="ORF">GSOID_T00006467001</name>
</gene>
<name>E4XBG6_OIKDI</name>
<dbReference type="AlphaFoldDB" id="E4XBG6"/>
<evidence type="ECO:0000313" key="2">
    <source>
        <dbReference type="Proteomes" id="UP000001307"/>
    </source>
</evidence>
<proteinExistence type="predicted"/>
<evidence type="ECO:0000313" key="1">
    <source>
        <dbReference type="EMBL" id="CBY08941.1"/>
    </source>
</evidence>
<reference evidence="1" key="1">
    <citation type="journal article" date="2010" name="Science">
        <title>Plasticity of animal genome architecture unmasked by rapid evolution of a pelagic tunicate.</title>
        <authorList>
            <person name="Denoeud F."/>
            <person name="Henriet S."/>
            <person name="Mungpakdee S."/>
            <person name="Aury J.M."/>
            <person name="Da Silva C."/>
            <person name="Brinkmann H."/>
            <person name="Mikhaleva J."/>
            <person name="Olsen L.C."/>
            <person name="Jubin C."/>
            <person name="Canestro C."/>
            <person name="Bouquet J.M."/>
            <person name="Danks G."/>
            <person name="Poulain J."/>
            <person name="Campsteijn C."/>
            <person name="Adamski M."/>
            <person name="Cross I."/>
            <person name="Yadetie F."/>
            <person name="Muffato M."/>
            <person name="Louis A."/>
            <person name="Butcher S."/>
            <person name="Tsagkogeorga G."/>
            <person name="Konrad A."/>
            <person name="Singh S."/>
            <person name="Jensen M.F."/>
            <person name="Cong E.H."/>
            <person name="Eikeseth-Otteraa H."/>
            <person name="Noel B."/>
            <person name="Anthouard V."/>
            <person name="Porcel B.M."/>
            <person name="Kachouri-Lafond R."/>
            <person name="Nishino A."/>
            <person name="Ugolini M."/>
            <person name="Chourrout P."/>
            <person name="Nishida H."/>
            <person name="Aasland R."/>
            <person name="Huzurbazar S."/>
            <person name="Westhof E."/>
            <person name="Delsuc F."/>
            <person name="Lehrach H."/>
            <person name="Reinhardt R."/>
            <person name="Weissenbach J."/>
            <person name="Roy S.W."/>
            <person name="Artiguenave F."/>
            <person name="Postlethwait J.H."/>
            <person name="Manak J.R."/>
            <person name="Thompson E.M."/>
            <person name="Jaillon O."/>
            <person name="Du Pasquier L."/>
            <person name="Boudinot P."/>
            <person name="Liberles D.A."/>
            <person name="Volff J.N."/>
            <person name="Philippe H."/>
            <person name="Lenhard B."/>
            <person name="Roest Crollius H."/>
            <person name="Wincker P."/>
            <person name="Chourrout D."/>
        </authorList>
    </citation>
    <scope>NUCLEOTIDE SEQUENCE [LARGE SCALE GENOMIC DNA]</scope>
</reference>
<dbReference type="EMBL" id="FN653034">
    <property type="protein sequence ID" value="CBY08941.1"/>
    <property type="molecule type" value="Genomic_DNA"/>
</dbReference>
<accession>E4XBG6</accession>
<keyword evidence="2" id="KW-1185">Reference proteome</keyword>
<dbReference type="InParanoid" id="E4XBG6"/>